<comment type="function">
    <text evidence="9">Involved in the biosynthesis of ADP-glucose, a building block required for the elongation reactions to produce glycogen. Catalyzes the reaction between ATP and alpha-D-glucose 1-phosphate (G1P) to produce pyrophosphate and ADP-Glc.</text>
</comment>
<dbReference type="InterPro" id="IPR005835">
    <property type="entry name" value="NTP_transferase_dom"/>
</dbReference>
<comment type="pathway">
    <text evidence="9">Glycan biosynthesis; glycogen biosynthesis.</text>
</comment>
<evidence type="ECO:0000313" key="13">
    <source>
        <dbReference type="Proteomes" id="UP001155587"/>
    </source>
</evidence>
<dbReference type="GO" id="GO:0005978">
    <property type="term" value="P:glycogen biosynthetic process"/>
    <property type="evidence" value="ECO:0007669"/>
    <property type="project" value="UniProtKB-UniRule"/>
</dbReference>
<dbReference type="NCBIfam" id="NF002023">
    <property type="entry name" value="PRK00844.1"/>
    <property type="match status" value="1"/>
</dbReference>
<dbReference type="GO" id="GO:0005524">
    <property type="term" value="F:ATP binding"/>
    <property type="evidence" value="ECO:0007669"/>
    <property type="project" value="UniProtKB-KW"/>
</dbReference>
<comment type="similarity">
    <text evidence="1 9">Belongs to the bacterial/plant glucose-1-phosphate adenylyltransferase family.</text>
</comment>
<dbReference type="InterPro" id="IPR011831">
    <property type="entry name" value="ADP-Glc_PPase"/>
</dbReference>
<dbReference type="CDD" id="cd04651">
    <property type="entry name" value="LbH_G1P_AT_C"/>
    <property type="match status" value="1"/>
</dbReference>
<evidence type="ECO:0000256" key="8">
    <source>
        <dbReference type="ARBA" id="ARBA00023277"/>
    </source>
</evidence>
<dbReference type="NCBIfam" id="NF001947">
    <property type="entry name" value="PRK00725.1"/>
    <property type="match status" value="1"/>
</dbReference>
<gene>
    <name evidence="9 12" type="primary">glgC</name>
    <name evidence="12" type="ORF">MD535_15645</name>
</gene>
<dbReference type="InterPro" id="IPR011004">
    <property type="entry name" value="Trimer_LpxA-like_sf"/>
</dbReference>
<dbReference type="EMBL" id="JAKRRY010000022">
    <property type="protein sequence ID" value="MCW8347434.1"/>
    <property type="molecule type" value="Genomic_DNA"/>
</dbReference>
<dbReference type="CDD" id="cd02508">
    <property type="entry name" value="ADP_Glucose_PP"/>
    <property type="match status" value="1"/>
</dbReference>
<evidence type="ECO:0000256" key="5">
    <source>
        <dbReference type="ARBA" id="ARBA00022741"/>
    </source>
</evidence>
<keyword evidence="7 9" id="KW-0320">Glycogen biosynthesis</keyword>
<accession>A0A9X3HXL1</accession>
<feature type="domain" description="Nucleotidyl transferase" evidence="10">
    <location>
        <begin position="21"/>
        <end position="287"/>
    </location>
</feature>
<keyword evidence="6 9" id="KW-0067">ATP-binding</keyword>
<feature type="binding site" evidence="9">
    <location>
        <position position="178"/>
    </location>
    <ligand>
        <name>alpha-D-glucose 1-phosphate</name>
        <dbReference type="ChEBI" id="CHEBI:58601"/>
    </ligand>
</feature>
<feature type="site" description="Could play a key role in the communication between the regulatory and the substrate sites" evidence="9">
    <location>
        <position position="111"/>
    </location>
</feature>
<keyword evidence="2 9" id="KW-0321">Glycogen metabolism</keyword>
<dbReference type="RefSeq" id="WP_265675961.1">
    <property type="nucleotide sequence ID" value="NZ_JAKRRY010000022.1"/>
</dbReference>
<dbReference type="InterPro" id="IPR005836">
    <property type="entry name" value="ADP_Glu_pyroP_CS"/>
</dbReference>
<dbReference type="PANTHER" id="PTHR43523">
    <property type="entry name" value="GLUCOSE-1-PHOSPHATE ADENYLYLTRANSFERASE-RELATED"/>
    <property type="match status" value="1"/>
</dbReference>
<evidence type="ECO:0000256" key="6">
    <source>
        <dbReference type="ARBA" id="ARBA00022840"/>
    </source>
</evidence>
<dbReference type="NCBIfam" id="TIGR02091">
    <property type="entry name" value="glgC"/>
    <property type="match status" value="1"/>
</dbReference>
<dbReference type="GO" id="GO:0008878">
    <property type="term" value="F:glucose-1-phosphate adenylyltransferase activity"/>
    <property type="evidence" value="ECO:0007669"/>
    <property type="project" value="UniProtKB-UniRule"/>
</dbReference>
<dbReference type="PANTHER" id="PTHR43523:SF2">
    <property type="entry name" value="GLUCOSE-1-PHOSPHATE ADENYLYLTRANSFERASE"/>
    <property type="match status" value="1"/>
</dbReference>
<dbReference type="InterPro" id="IPR029044">
    <property type="entry name" value="Nucleotide-diphossugar_trans"/>
</dbReference>
<dbReference type="InterPro" id="IPR056818">
    <property type="entry name" value="GlmU/GlgC-like_hexapep"/>
</dbReference>
<evidence type="ECO:0000256" key="7">
    <source>
        <dbReference type="ARBA" id="ARBA00023056"/>
    </source>
</evidence>
<dbReference type="HAMAP" id="MF_00624">
    <property type="entry name" value="GlgC"/>
    <property type="match status" value="1"/>
</dbReference>
<feature type="binding site" evidence="9">
    <location>
        <position position="112"/>
    </location>
    <ligand>
        <name>alpha-D-glucose 1-phosphate</name>
        <dbReference type="ChEBI" id="CHEBI:58601"/>
    </ligand>
</feature>
<dbReference type="PROSITE" id="PS00808">
    <property type="entry name" value="ADP_GLC_PYROPHOSPH_1"/>
    <property type="match status" value="1"/>
</dbReference>
<evidence type="ECO:0000256" key="9">
    <source>
        <dbReference type="HAMAP-Rule" id="MF_00624"/>
    </source>
</evidence>
<sequence length="437" mass="48125">MPKENQYSHISSNARLRNTTAMILAGGKGTRLKELTSSVAKPAVSFGGKFKIIDFALSNCINSGIRKVGVLTQYMAQDLITHIQTGWQSTYSALNEGVHIIPAQQRVGEDWYRGTADAIYQNLDLIKRHDQTERILILGGDHIYKMDYSRMVNFHVESGADVTVACIQKPIEEASEFGVMGLNQDGDIINFVEKPSNPPSMPNDESKALISMGIYIFNLDVLDNELKQALNDPNYKHDFGHNIIPSLIGRSKLKGYVFSEKGHPGANGYWRDVGHVEEYYAATMDLLAPTPELDLYDTSWPIMTSQVQRPGVKFLFNEPDRRGFAIDSVLCAGAIISGAQIKHSLISSDVRVEDRAEVTDSILLPNATVGMDCKLQKVIVGEGCQIPDGMIIGFDAEQDNARFTVSENGIVLVTNEMIDKLVEGVVLPLKGESEATA</sequence>
<feature type="site" description="Could play a key role in the communication between the regulatory and the substrate sites" evidence="9">
    <location>
        <position position="73"/>
    </location>
</feature>
<reference evidence="12" key="1">
    <citation type="submission" date="2022-02" db="EMBL/GenBank/DDBJ databases">
        <title>Vibrio sp. nov, a new bacterium isolated from seawater.</title>
        <authorList>
            <person name="Yuan Y."/>
        </authorList>
    </citation>
    <scope>NUCLEOTIDE SEQUENCE</scope>
    <source>
        <strain evidence="12">ZSDZ65</strain>
    </source>
</reference>
<dbReference type="Pfam" id="PF00483">
    <property type="entry name" value="NTP_transferase"/>
    <property type="match status" value="1"/>
</dbReference>
<keyword evidence="8 9" id="KW-0119">Carbohydrate metabolism</keyword>
<dbReference type="Gene3D" id="2.160.10.10">
    <property type="entry name" value="Hexapeptide repeat proteins"/>
    <property type="match status" value="1"/>
</dbReference>
<feature type="domain" description="Glucose-1-phosphate adenylyltransferase/Bifunctional protein GlmU-like C-terminal hexapeptide" evidence="11">
    <location>
        <begin position="310"/>
        <end position="413"/>
    </location>
</feature>
<dbReference type="PROSITE" id="PS00809">
    <property type="entry name" value="ADP_GLC_PYROPHOSPH_2"/>
    <property type="match status" value="1"/>
</dbReference>
<organism evidence="12 13">
    <name type="scientific">Vibrio qingdaonensis</name>
    <dbReference type="NCBI Taxonomy" id="2829491"/>
    <lineage>
        <taxon>Bacteria</taxon>
        <taxon>Pseudomonadati</taxon>
        <taxon>Pseudomonadota</taxon>
        <taxon>Gammaproteobacteria</taxon>
        <taxon>Vibrionales</taxon>
        <taxon>Vibrionaceae</taxon>
        <taxon>Vibrio</taxon>
    </lineage>
</organism>
<evidence type="ECO:0000256" key="3">
    <source>
        <dbReference type="ARBA" id="ARBA00022679"/>
    </source>
</evidence>
<evidence type="ECO:0000256" key="1">
    <source>
        <dbReference type="ARBA" id="ARBA00010443"/>
    </source>
</evidence>
<proteinExistence type="inferred from homology"/>
<dbReference type="Gene3D" id="3.90.550.10">
    <property type="entry name" value="Spore Coat Polysaccharide Biosynthesis Protein SpsA, Chain A"/>
    <property type="match status" value="1"/>
</dbReference>
<evidence type="ECO:0000256" key="4">
    <source>
        <dbReference type="ARBA" id="ARBA00022695"/>
    </source>
</evidence>
<protein>
    <recommendedName>
        <fullName evidence="9">Glucose-1-phosphate adenylyltransferase</fullName>
        <ecNumber evidence="9">2.7.7.27</ecNumber>
    </recommendedName>
    <alternativeName>
        <fullName evidence="9">ADP-glucose pyrophosphorylase</fullName>
        <shortName evidence="9">ADPGlc PPase</shortName>
    </alternativeName>
    <alternativeName>
        <fullName evidence="9">ADP-glucose synthase</fullName>
    </alternativeName>
</protein>
<feature type="binding site" evidence="9">
    <location>
        <begin position="193"/>
        <end position="194"/>
    </location>
    <ligand>
        <name>alpha-D-glucose 1-phosphate</name>
        <dbReference type="ChEBI" id="CHEBI:58601"/>
    </ligand>
</feature>
<evidence type="ECO:0000256" key="2">
    <source>
        <dbReference type="ARBA" id="ARBA00022600"/>
    </source>
</evidence>
<evidence type="ECO:0000313" key="12">
    <source>
        <dbReference type="EMBL" id="MCW8347434.1"/>
    </source>
</evidence>
<evidence type="ECO:0000259" key="10">
    <source>
        <dbReference type="Pfam" id="PF00483"/>
    </source>
</evidence>
<keyword evidence="4 9" id="KW-0548">Nucleotidyltransferase</keyword>
<comment type="caution">
    <text evidence="12">The sequence shown here is derived from an EMBL/GenBank/DDBJ whole genome shotgun (WGS) entry which is preliminary data.</text>
</comment>
<dbReference type="SUPFAM" id="SSF53448">
    <property type="entry name" value="Nucleotide-diphospho-sugar transferases"/>
    <property type="match status" value="1"/>
</dbReference>
<feature type="binding site" evidence="9">
    <location>
        <position position="211"/>
    </location>
    <ligand>
        <name>alpha-D-glucose 1-phosphate</name>
        <dbReference type="ChEBI" id="CHEBI:58601"/>
    </ligand>
</feature>
<comment type="subunit">
    <text evidence="9">Homotetramer.</text>
</comment>
<keyword evidence="3 9" id="KW-0808">Transferase</keyword>
<dbReference type="AlphaFoldDB" id="A0A9X3HXL1"/>
<name>A0A9X3HXL1_9VIBR</name>
<dbReference type="Proteomes" id="UP001155587">
    <property type="component" value="Unassembled WGS sequence"/>
</dbReference>
<keyword evidence="5 9" id="KW-0547">Nucleotide-binding</keyword>
<dbReference type="InterPro" id="IPR023049">
    <property type="entry name" value="GlgC_bac"/>
</dbReference>
<keyword evidence="13" id="KW-1185">Reference proteome</keyword>
<evidence type="ECO:0000259" key="11">
    <source>
        <dbReference type="Pfam" id="PF24894"/>
    </source>
</evidence>
<dbReference type="EC" id="2.7.7.27" evidence="9"/>
<comment type="catalytic activity">
    <reaction evidence="9">
        <text>alpha-D-glucose 1-phosphate + ATP + H(+) = ADP-alpha-D-glucose + diphosphate</text>
        <dbReference type="Rhea" id="RHEA:12120"/>
        <dbReference type="ChEBI" id="CHEBI:15378"/>
        <dbReference type="ChEBI" id="CHEBI:30616"/>
        <dbReference type="ChEBI" id="CHEBI:33019"/>
        <dbReference type="ChEBI" id="CHEBI:57498"/>
        <dbReference type="ChEBI" id="CHEBI:58601"/>
        <dbReference type="EC" id="2.7.7.27"/>
    </reaction>
</comment>
<dbReference type="Pfam" id="PF24894">
    <property type="entry name" value="Hexapep_GlmU"/>
    <property type="match status" value="1"/>
</dbReference>
<dbReference type="SUPFAM" id="SSF51161">
    <property type="entry name" value="Trimeric LpxA-like enzymes"/>
    <property type="match status" value="1"/>
</dbReference>